<evidence type="ECO:0000259" key="8">
    <source>
        <dbReference type="PROSITE" id="PS50850"/>
    </source>
</evidence>
<feature type="region of interest" description="Disordered" evidence="6">
    <location>
        <begin position="154"/>
        <end position="183"/>
    </location>
</feature>
<evidence type="ECO:0000256" key="3">
    <source>
        <dbReference type="ARBA" id="ARBA00022989"/>
    </source>
</evidence>
<feature type="transmembrane region" description="Helical" evidence="7">
    <location>
        <begin position="63"/>
        <end position="80"/>
    </location>
</feature>
<dbReference type="PROSITE" id="PS50850">
    <property type="entry name" value="MFS"/>
    <property type="match status" value="1"/>
</dbReference>
<dbReference type="InterPro" id="IPR011701">
    <property type="entry name" value="MFS"/>
</dbReference>
<keyword evidence="3 7" id="KW-1133">Transmembrane helix</keyword>
<dbReference type="SUPFAM" id="SSF103473">
    <property type="entry name" value="MFS general substrate transporter"/>
    <property type="match status" value="1"/>
</dbReference>
<evidence type="ECO:0000313" key="10">
    <source>
        <dbReference type="Proteomes" id="UP001474181"/>
    </source>
</evidence>
<keyword evidence="10" id="KW-1185">Reference proteome</keyword>
<sequence length="264" mass="27518">MTHLRDVPEQATAPGNRGPANRWMALLVLCVSLLIVTLDNTILNVALPTLVRELDASTTRLQWIADAYALVFAGLMPVAGSSADRFGRRRVFVTGLAVSGGTSASAAYSGSTGMLIAARAGMGVGGAARARLPQSGGVTAGSGRLGPVRHRARAASVGRHRGSGARVDVGPRPRHGLQRPGGAGVLRPLGAGQHPSHAEPGLLPRAPVLDRHLVGVPGDVRAVRSPVRPDPVPAVQPRLQRPGDRDAWVVRPGGCCRSRHARRS</sequence>
<evidence type="ECO:0000256" key="4">
    <source>
        <dbReference type="ARBA" id="ARBA00023136"/>
    </source>
</evidence>
<name>A0ABV1WX87_9ACTN</name>
<evidence type="ECO:0000256" key="6">
    <source>
        <dbReference type="SAM" id="MobiDB-lite"/>
    </source>
</evidence>
<evidence type="ECO:0000256" key="7">
    <source>
        <dbReference type="SAM" id="Phobius"/>
    </source>
</evidence>
<keyword evidence="5" id="KW-0046">Antibiotic resistance</keyword>
<keyword evidence="4 7" id="KW-0472">Membrane</keyword>
<evidence type="ECO:0000256" key="2">
    <source>
        <dbReference type="ARBA" id="ARBA00022692"/>
    </source>
</evidence>
<keyword evidence="2 7" id="KW-0812">Transmembrane</keyword>
<organism evidence="9 10">
    <name type="scientific">Streptomyces hyaluromycini</name>
    <dbReference type="NCBI Taxonomy" id="1377993"/>
    <lineage>
        <taxon>Bacteria</taxon>
        <taxon>Bacillati</taxon>
        <taxon>Actinomycetota</taxon>
        <taxon>Actinomycetes</taxon>
        <taxon>Kitasatosporales</taxon>
        <taxon>Streptomycetaceae</taxon>
        <taxon>Streptomyces</taxon>
    </lineage>
</organism>
<dbReference type="InterPro" id="IPR036259">
    <property type="entry name" value="MFS_trans_sf"/>
</dbReference>
<dbReference type="EMBL" id="JBEPEK010000115">
    <property type="protein sequence ID" value="MER7181366.1"/>
    <property type="molecule type" value="Genomic_DNA"/>
</dbReference>
<dbReference type="RefSeq" id="WP_350782136.1">
    <property type="nucleotide sequence ID" value="NZ_JBEPEK010000115.1"/>
</dbReference>
<dbReference type="InterPro" id="IPR020846">
    <property type="entry name" value="MFS_dom"/>
</dbReference>
<proteinExistence type="predicted"/>
<dbReference type="PANTHER" id="PTHR42718:SF42">
    <property type="entry name" value="EXPORT PROTEIN"/>
    <property type="match status" value="1"/>
</dbReference>
<dbReference type="Proteomes" id="UP001474181">
    <property type="component" value="Unassembled WGS sequence"/>
</dbReference>
<comment type="subcellular location">
    <subcellularLocation>
        <location evidence="1">Cell membrane</location>
        <topology evidence="1">Multi-pass membrane protein</topology>
    </subcellularLocation>
</comment>
<dbReference type="PANTHER" id="PTHR42718">
    <property type="entry name" value="MAJOR FACILITATOR SUPERFAMILY MULTIDRUG TRANSPORTER MFSC"/>
    <property type="match status" value="1"/>
</dbReference>
<accession>A0ABV1WX87</accession>
<protein>
    <submittedName>
        <fullName evidence="9">MFS transporter</fullName>
    </submittedName>
</protein>
<dbReference type="Gene3D" id="1.20.1720.10">
    <property type="entry name" value="Multidrug resistance protein D"/>
    <property type="match status" value="1"/>
</dbReference>
<feature type="transmembrane region" description="Helical" evidence="7">
    <location>
        <begin position="23"/>
        <end position="43"/>
    </location>
</feature>
<reference evidence="9 10" key="1">
    <citation type="submission" date="2024-06" db="EMBL/GenBank/DDBJ databases">
        <title>The Natural Products Discovery Center: Release of the First 8490 Sequenced Strains for Exploring Actinobacteria Biosynthetic Diversity.</title>
        <authorList>
            <person name="Kalkreuter E."/>
            <person name="Kautsar S.A."/>
            <person name="Yang D."/>
            <person name="Bader C.D."/>
            <person name="Teijaro C.N."/>
            <person name="Fluegel L."/>
            <person name="Davis C.M."/>
            <person name="Simpson J.R."/>
            <person name="Lauterbach L."/>
            <person name="Steele A.D."/>
            <person name="Gui C."/>
            <person name="Meng S."/>
            <person name="Li G."/>
            <person name="Viehrig K."/>
            <person name="Ye F."/>
            <person name="Su P."/>
            <person name="Kiefer A.F."/>
            <person name="Nichols A."/>
            <person name="Cepeda A.J."/>
            <person name="Yan W."/>
            <person name="Fan B."/>
            <person name="Jiang Y."/>
            <person name="Adhikari A."/>
            <person name="Zheng C.-J."/>
            <person name="Schuster L."/>
            <person name="Cowan T.M."/>
            <person name="Smanski M.J."/>
            <person name="Chevrette M.G."/>
            <person name="De Carvalho L.P.S."/>
            <person name="Shen B."/>
        </authorList>
    </citation>
    <scope>NUCLEOTIDE SEQUENCE [LARGE SCALE GENOMIC DNA]</scope>
    <source>
        <strain evidence="9 10">NPDC000234</strain>
    </source>
</reference>
<gene>
    <name evidence="9" type="ORF">ABT404_18110</name>
</gene>
<evidence type="ECO:0000313" key="9">
    <source>
        <dbReference type="EMBL" id="MER7181366.1"/>
    </source>
</evidence>
<feature type="compositionally biased region" description="Basic residues" evidence="6">
    <location>
        <begin position="154"/>
        <end position="163"/>
    </location>
</feature>
<feature type="domain" description="Major facilitator superfamily (MFS) profile" evidence="8">
    <location>
        <begin position="25"/>
        <end position="264"/>
    </location>
</feature>
<feature type="region of interest" description="Disordered" evidence="6">
    <location>
        <begin position="221"/>
        <end position="246"/>
    </location>
</feature>
<dbReference type="Pfam" id="PF07690">
    <property type="entry name" value="MFS_1"/>
    <property type="match status" value="1"/>
</dbReference>
<evidence type="ECO:0000256" key="1">
    <source>
        <dbReference type="ARBA" id="ARBA00004651"/>
    </source>
</evidence>
<comment type="caution">
    <text evidence="9">The sequence shown here is derived from an EMBL/GenBank/DDBJ whole genome shotgun (WGS) entry which is preliminary data.</text>
</comment>
<evidence type="ECO:0000256" key="5">
    <source>
        <dbReference type="ARBA" id="ARBA00023251"/>
    </source>
</evidence>